<keyword evidence="6 7" id="KW-0472">Membrane</keyword>
<dbReference type="PROSITE" id="PS50928">
    <property type="entry name" value="ABC_TM1"/>
    <property type="match status" value="1"/>
</dbReference>
<proteinExistence type="inferred from homology"/>
<evidence type="ECO:0000256" key="4">
    <source>
        <dbReference type="ARBA" id="ARBA00022692"/>
    </source>
</evidence>
<dbReference type="PANTHER" id="PTHR30193:SF37">
    <property type="entry name" value="INNER MEMBRANE ABC TRANSPORTER PERMEASE PROTEIN YCJO"/>
    <property type="match status" value="1"/>
</dbReference>
<feature type="transmembrane region" description="Helical" evidence="7">
    <location>
        <begin position="239"/>
        <end position="260"/>
    </location>
</feature>
<feature type="transmembrane region" description="Helical" evidence="7">
    <location>
        <begin position="180"/>
        <end position="202"/>
    </location>
</feature>
<keyword evidence="10" id="KW-1185">Reference proteome</keyword>
<comment type="subcellular location">
    <subcellularLocation>
        <location evidence="1 7">Cell membrane</location>
        <topology evidence="1 7">Multi-pass membrane protein</topology>
    </subcellularLocation>
</comment>
<feature type="transmembrane region" description="Helical" evidence="7">
    <location>
        <begin position="280"/>
        <end position="307"/>
    </location>
</feature>
<dbReference type="RefSeq" id="WP_306089262.1">
    <property type="nucleotide sequence ID" value="NZ_CP120992.1"/>
</dbReference>
<evidence type="ECO:0000259" key="8">
    <source>
        <dbReference type="PROSITE" id="PS50928"/>
    </source>
</evidence>
<reference evidence="9 10" key="1">
    <citation type="submission" date="2023-03" db="EMBL/GenBank/DDBJ databases">
        <title>Isolation and description of six Streptomyces strains from soil environments, able to metabolize different microbial glucans.</title>
        <authorList>
            <person name="Widen T."/>
            <person name="Larsbrink J."/>
        </authorList>
    </citation>
    <scope>NUCLEOTIDE SEQUENCE [LARGE SCALE GENOMIC DNA]</scope>
    <source>
        <strain evidence="9 10">Mut2</strain>
    </source>
</reference>
<accession>A0ABY9I5I0</accession>
<dbReference type="Pfam" id="PF00528">
    <property type="entry name" value="BPD_transp_1"/>
    <property type="match status" value="1"/>
</dbReference>
<evidence type="ECO:0000256" key="3">
    <source>
        <dbReference type="ARBA" id="ARBA00022475"/>
    </source>
</evidence>
<dbReference type="EMBL" id="CP120992">
    <property type="protein sequence ID" value="WLQ42142.1"/>
    <property type="molecule type" value="Genomic_DNA"/>
</dbReference>
<dbReference type="InterPro" id="IPR035906">
    <property type="entry name" value="MetI-like_sf"/>
</dbReference>
<dbReference type="PANTHER" id="PTHR30193">
    <property type="entry name" value="ABC TRANSPORTER PERMEASE PROTEIN"/>
    <property type="match status" value="1"/>
</dbReference>
<evidence type="ECO:0000256" key="5">
    <source>
        <dbReference type="ARBA" id="ARBA00022989"/>
    </source>
</evidence>
<dbReference type="CDD" id="cd06261">
    <property type="entry name" value="TM_PBP2"/>
    <property type="match status" value="1"/>
</dbReference>
<dbReference type="InterPro" id="IPR000515">
    <property type="entry name" value="MetI-like"/>
</dbReference>
<keyword evidence="4 7" id="KW-0812">Transmembrane</keyword>
<feature type="transmembrane region" description="Helical" evidence="7">
    <location>
        <begin position="131"/>
        <end position="152"/>
    </location>
</feature>
<feature type="transmembrane region" description="Helical" evidence="7">
    <location>
        <begin position="93"/>
        <end position="119"/>
    </location>
</feature>
<evidence type="ECO:0000313" key="9">
    <source>
        <dbReference type="EMBL" id="WLQ42142.1"/>
    </source>
</evidence>
<keyword evidence="5 7" id="KW-1133">Transmembrane helix</keyword>
<keyword evidence="3" id="KW-1003">Cell membrane</keyword>
<comment type="similarity">
    <text evidence="7">Belongs to the binding-protein-dependent transport system permease family.</text>
</comment>
<dbReference type="Proteomes" id="UP001229952">
    <property type="component" value="Chromosome"/>
</dbReference>
<evidence type="ECO:0000256" key="6">
    <source>
        <dbReference type="ARBA" id="ARBA00023136"/>
    </source>
</evidence>
<gene>
    <name evidence="9" type="ORF">P8A22_20565</name>
</gene>
<feature type="transmembrane region" description="Helical" evidence="7">
    <location>
        <begin position="37"/>
        <end position="56"/>
    </location>
</feature>
<protein>
    <submittedName>
        <fullName evidence="9">Sugar ABC transporter permease</fullName>
    </submittedName>
</protein>
<feature type="domain" description="ABC transmembrane type-1" evidence="8">
    <location>
        <begin position="93"/>
        <end position="307"/>
    </location>
</feature>
<dbReference type="InterPro" id="IPR051393">
    <property type="entry name" value="ABC_transporter_permease"/>
</dbReference>
<evidence type="ECO:0000256" key="1">
    <source>
        <dbReference type="ARBA" id="ARBA00004651"/>
    </source>
</evidence>
<sequence>MADVLVGGGRVAEDATRPARAARPSAHRARRHRLVPLLYVLPAFLFYGAFVIAPWVHSVWLSFWNWNGVGVATWAGLDNYTAVFSEPALRSALLHAFVFILFYTVIPVSLGLVLAALVASVPWRAMPVIRTVIFLPQVLPLVAVGVVWKWIYSEDGPLNQLMRAVGLGDFTRAWLGDFSWALPTVGLIGTWVSTGLCFLLLLSGIGKIDPSLYEAASLDGAGRLRQFWHITVPGLRKEIGVACTVTVIAALAGFDVVYVMTGGGPGYSTMVPGVQVYQLVFTAGRVGTACALATVLSVLTCAVMYVLNRLTRER</sequence>
<organism evidence="9 10">
    <name type="scientific">Streptomyces laculatispora</name>
    <dbReference type="NCBI Taxonomy" id="887464"/>
    <lineage>
        <taxon>Bacteria</taxon>
        <taxon>Bacillati</taxon>
        <taxon>Actinomycetota</taxon>
        <taxon>Actinomycetes</taxon>
        <taxon>Kitasatosporales</taxon>
        <taxon>Streptomycetaceae</taxon>
        <taxon>Streptomyces</taxon>
    </lineage>
</organism>
<evidence type="ECO:0000256" key="7">
    <source>
        <dbReference type="RuleBase" id="RU363032"/>
    </source>
</evidence>
<keyword evidence="2 7" id="KW-0813">Transport</keyword>
<evidence type="ECO:0000313" key="10">
    <source>
        <dbReference type="Proteomes" id="UP001229952"/>
    </source>
</evidence>
<dbReference type="SUPFAM" id="SSF160964">
    <property type="entry name" value="MalF N-terminal region-like"/>
    <property type="match status" value="1"/>
</dbReference>
<name>A0ABY9I5I0_9ACTN</name>
<dbReference type="SUPFAM" id="SSF161098">
    <property type="entry name" value="MetI-like"/>
    <property type="match status" value="1"/>
</dbReference>
<evidence type="ECO:0000256" key="2">
    <source>
        <dbReference type="ARBA" id="ARBA00022448"/>
    </source>
</evidence>
<dbReference type="Gene3D" id="1.10.3720.10">
    <property type="entry name" value="MetI-like"/>
    <property type="match status" value="1"/>
</dbReference>